<evidence type="ECO:0000256" key="3">
    <source>
        <dbReference type="ARBA" id="ARBA00022989"/>
    </source>
</evidence>
<keyword evidence="4" id="KW-0472">Membrane</keyword>
<keyword evidence="7" id="KW-1185">Reference proteome</keyword>
<protein>
    <submittedName>
        <fullName evidence="6">Translocation/assembly module TamB domain-containing protein</fullName>
    </submittedName>
</protein>
<evidence type="ECO:0000313" key="6">
    <source>
        <dbReference type="EMBL" id="WZL75662.1"/>
    </source>
</evidence>
<dbReference type="EMBL" id="CP121689">
    <property type="protein sequence ID" value="WZL75662.1"/>
    <property type="molecule type" value="Genomic_DNA"/>
</dbReference>
<proteinExistence type="predicted"/>
<dbReference type="Proteomes" id="UP001461341">
    <property type="component" value="Chromosome"/>
</dbReference>
<keyword evidence="2" id="KW-0812">Transmembrane</keyword>
<evidence type="ECO:0000256" key="2">
    <source>
        <dbReference type="ARBA" id="ARBA00022692"/>
    </source>
</evidence>
<evidence type="ECO:0000256" key="1">
    <source>
        <dbReference type="ARBA" id="ARBA00004167"/>
    </source>
</evidence>
<gene>
    <name evidence="6" type="ORF">QBE54_08705</name>
</gene>
<dbReference type="InterPro" id="IPR007452">
    <property type="entry name" value="TamB_C"/>
</dbReference>
<accession>A0ABZ2YAQ9</accession>
<name>A0ABZ2YAQ9_9BACT</name>
<evidence type="ECO:0000259" key="5">
    <source>
        <dbReference type="Pfam" id="PF04357"/>
    </source>
</evidence>
<keyword evidence="3" id="KW-1133">Transmembrane helix</keyword>
<reference evidence="6 7" key="1">
    <citation type="submission" date="2023-03" db="EMBL/GenBank/DDBJ databases">
        <title>Novel Species.</title>
        <authorList>
            <person name="Ma S."/>
        </authorList>
    </citation>
    <scope>NUCLEOTIDE SEQUENCE [LARGE SCALE GENOMIC DNA]</scope>
    <source>
        <strain evidence="6 7">B11</strain>
    </source>
</reference>
<dbReference type="RefSeq" id="WP_369017812.1">
    <property type="nucleotide sequence ID" value="NZ_CP121689.1"/>
</dbReference>
<organism evidence="6 7">
    <name type="scientific">Thermatribacter velox</name>
    <dbReference type="NCBI Taxonomy" id="3039681"/>
    <lineage>
        <taxon>Bacteria</taxon>
        <taxon>Pseudomonadati</taxon>
        <taxon>Atribacterota</taxon>
        <taxon>Atribacteria</taxon>
        <taxon>Atribacterales</taxon>
        <taxon>Thermatribacteraceae</taxon>
        <taxon>Thermatribacter</taxon>
    </lineage>
</organism>
<evidence type="ECO:0000313" key="7">
    <source>
        <dbReference type="Proteomes" id="UP001461341"/>
    </source>
</evidence>
<comment type="subcellular location">
    <subcellularLocation>
        <location evidence="1">Membrane</location>
        <topology evidence="1">Single-pass membrane protein</topology>
    </subcellularLocation>
</comment>
<feature type="domain" description="Translocation and assembly module TamB C-terminal" evidence="5">
    <location>
        <begin position="923"/>
        <end position="1221"/>
    </location>
</feature>
<dbReference type="Pfam" id="PF04357">
    <property type="entry name" value="TamB"/>
    <property type="match status" value="1"/>
</dbReference>
<evidence type="ECO:0000256" key="4">
    <source>
        <dbReference type="ARBA" id="ARBA00023136"/>
    </source>
</evidence>
<sequence>MGKSLLWILVALGLVAAVGAVYVPLQYGLQDAFLSWTASLPDVHFDFEKVRLAGPGSLAFENLRITGKGFALYFPRAFFRVRFLSWLGLGKGPVFLVSSNQVRLQVIDLSFLQAFAGFDFQKLPSFSFRVEELILEGKRRFSLENAVFARDAEGFRFSAFKGEAKISGHFNFDRTVAVDFAFPLQGDSWQGELRYSLSDGMLWGRLNSPLEASLESALVWDEEKKMFSLDSISLKSAEDAFSFQGRGSVDFSEKSSLLEGKIQGLGGKVFELDVQALFDEEPLRALWCLKEEASSTSLQGELRGGNDQKLYFQVKPGSLLQGVGVAGEGYLGFENGELVLELSSASCSLDGNPFWSGLEGKGALRGTLRFGKEGLENGHLFFASDALNFKEWQLEKPRLELRITANGTASVSGEAVLFGGTIQLAGTWRQGSFDGKGAFSQVSLQSLVASFANLPLGGTLDGKIDIKGEKDELRFTFLLKGGEIFWGSSYLAEVSEGQLLFKSVNDLEAQLNLKGKEGEAQAFLTRKGERLEVALRLRDFLFEADQDGYQLAFQASGDLELEKGEGEQAFRVALHAPLWRWAGFEGKDLAFEGFLEDEKIAVQVLETRISELGRLKLSGWVIPAQEVSLEGEIAGVTLPENQFALQGKLEEGSLSIKGPWERVTFALQGKGNNLLLRGRQLGESFEVLFEGNLKLPGKGEHLPLTSYLSPENWNKGFVRVVGLDLRSLGISLLERYQIESSGNLFLELDSSSKNWMLRVEELTFSYPKLPLLLGSLQGRFDGKKLVIEDLSLKDTSGNLKVGLDGMLDLEENLVDVNCLLTVEPFLEIPWQDFLLQLCGEGRIRFWGKLEQPQVGGDVFLREAKILQSGREVLALTSVEGQITQEKLHITRGEAVLSGISGVLSGDLTREGLDVALSFRGDCSQLGLGEALSGQLLGEAKLSGSWKQPLLQGSLLVEDGRWDHTYPNRLASEDTGFSLASVEQVLLDLPVDIELELKTSSKPFVVKTRFMEVALAGNLLLRAGNGESSLSGTLQVVDGMYNLVMRKIPLAGKVYFGELFDLEPQLDLYGSCEVDGYKIRLTAQGPLSTYQLKLASEPALSREEILSLLFTGDRNAYASLSDINVGPLFWELFSFLTGGKGDFLSSLSGFLNLEINPVFSNGSWFYELTLEKRLGNDLVIGYTQDLSGGEHSAVYFDLNVNENWSFKTEVDKEKGLSWELEFTTRF</sequence>